<dbReference type="SUPFAM" id="SSF54373">
    <property type="entry name" value="FAD-linked reductases, C-terminal domain"/>
    <property type="match status" value="1"/>
</dbReference>
<evidence type="ECO:0000256" key="1">
    <source>
        <dbReference type="ARBA" id="ARBA00001974"/>
    </source>
</evidence>
<dbReference type="InterPro" id="IPR036188">
    <property type="entry name" value="FAD/NAD-bd_sf"/>
</dbReference>
<gene>
    <name evidence="6" type="ORF">Cboi02_000212600</name>
</gene>
<dbReference type="InterPro" id="IPR002937">
    <property type="entry name" value="Amino_oxidase"/>
</dbReference>
<evidence type="ECO:0000313" key="6">
    <source>
        <dbReference type="EMBL" id="GME69173.1"/>
    </source>
</evidence>
<dbReference type="PANTHER" id="PTHR10742:SF410">
    <property type="entry name" value="LYSINE-SPECIFIC HISTONE DEMETHYLASE 2"/>
    <property type="match status" value="1"/>
</dbReference>
<comment type="caution">
    <text evidence="6">The sequence shown here is derived from an EMBL/GenBank/DDBJ whole genome shotgun (WGS) entry which is preliminary data.</text>
</comment>
<keyword evidence="2 4" id="KW-0560">Oxidoreductase</keyword>
<dbReference type="PANTHER" id="PTHR10742">
    <property type="entry name" value="FLAVIN MONOAMINE OXIDASE"/>
    <property type="match status" value="1"/>
</dbReference>
<protein>
    <recommendedName>
        <fullName evidence="4">Amine oxidase</fullName>
        <ecNumber evidence="4">1.4.3.-</ecNumber>
    </recommendedName>
</protein>
<keyword evidence="4" id="KW-0285">Flavoprotein</keyword>
<evidence type="ECO:0000259" key="5">
    <source>
        <dbReference type="Pfam" id="PF01593"/>
    </source>
</evidence>
<dbReference type="Gene3D" id="3.90.660.10">
    <property type="match status" value="1"/>
</dbReference>
<keyword evidence="7" id="KW-1185">Reference proteome</keyword>
<evidence type="ECO:0000313" key="7">
    <source>
        <dbReference type="Proteomes" id="UP001165120"/>
    </source>
</evidence>
<dbReference type="Proteomes" id="UP001165120">
    <property type="component" value="Unassembled WGS sequence"/>
</dbReference>
<dbReference type="PRINTS" id="PR00757">
    <property type="entry name" value="AMINEOXDASEF"/>
</dbReference>
<dbReference type="InterPro" id="IPR001613">
    <property type="entry name" value="Flavin_amine_oxidase"/>
</dbReference>
<dbReference type="AlphaFoldDB" id="A0A9W6SZ55"/>
<comment type="cofactor">
    <cofactor evidence="1 4">
        <name>FAD</name>
        <dbReference type="ChEBI" id="CHEBI:57692"/>
    </cofactor>
</comment>
<dbReference type="GO" id="GO:0016491">
    <property type="term" value="F:oxidoreductase activity"/>
    <property type="evidence" value="ECO:0007669"/>
    <property type="project" value="UniProtKB-KW"/>
</dbReference>
<dbReference type="SUPFAM" id="SSF51905">
    <property type="entry name" value="FAD/NAD(P)-binding domain"/>
    <property type="match status" value="1"/>
</dbReference>
<keyword evidence="4" id="KW-0274">FAD</keyword>
<dbReference type="EMBL" id="BSXN01000599">
    <property type="protein sequence ID" value="GME69173.1"/>
    <property type="molecule type" value="Genomic_DNA"/>
</dbReference>
<dbReference type="InterPro" id="IPR050281">
    <property type="entry name" value="Flavin_monoamine_oxidase"/>
</dbReference>
<accession>A0A9W6SZ55</accession>
<evidence type="ECO:0000256" key="3">
    <source>
        <dbReference type="PIRSR" id="PIRSR601613-1"/>
    </source>
</evidence>
<name>A0A9W6SZ55_CANBO</name>
<dbReference type="Gene3D" id="3.50.50.60">
    <property type="entry name" value="FAD/NAD(P)-binding domain"/>
    <property type="match status" value="1"/>
</dbReference>
<feature type="domain" description="Amine oxidase" evidence="5">
    <location>
        <begin position="16"/>
        <end position="470"/>
    </location>
</feature>
<sequence length="476" mass="52324">MTSTKSSRVIVIGAGISGIKAAKTLHDKGIETLILEGRDRIGGRLNTITPEGSNNQYDIGACWFHATTNNEVFDLCVSKGNIDYYFDDNSAKIIGEEGEITTNISPIVDEIGLFTKLPRDEDTNLKQIVKEYLDKNGKFLTPEQLRDSLRLFRVHDVMNGTSWEKVSGKLGGGGYGGRDAFCISSYAKVLDNVIDDYPKEKILLNSAVTSIDKSVSDGKEKIVIGTSNGDIYECEYLIITVPLSVLKNSISPNPTDSNSIEFKSNILNDEFKNNLNKNHFVALSKVIVEFDKSFWPNVDKFIVVPTIDSKDEIFIKDNKDEIKTSPFNSIPETPPNPFEFSSVVANLQNVRNIPALMFLIPEPASFFIENDKSEGKSKTWGLVKPLVSKISNVPESELPTPKLVITSNWSVDPYSQGSISGNAPNDDFVNPSILAGLGKIRFAGEHTVVDGHGCAHGAYASGKREAEYIINDIKGK</sequence>
<reference evidence="6" key="1">
    <citation type="submission" date="2023-04" db="EMBL/GenBank/DDBJ databases">
        <title>Candida boidinii NBRC 10035.</title>
        <authorList>
            <person name="Ichikawa N."/>
            <person name="Sato H."/>
            <person name="Tonouchi N."/>
        </authorList>
    </citation>
    <scope>NUCLEOTIDE SEQUENCE</scope>
    <source>
        <strain evidence="6">NBRC 10035</strain>
    </source>
</reference>
<evidence type="ECO:0000256" key="4">
    <source>
        <dbReference type="RuleBase" id="RU362067"/>
    </source>
</evidence>
<evidence type="ECO:0000256" key="2">
    <source>
        <dbReference type="ARBA" id="ARBA00023002"/>
    </source>
</evidence>
<feature type="binding site" evidence="3">
    <location>
        <position position="17"/>
    </location>
    <ligand>
        <name>FAD</name>
        <dbReference type="ChEBI" id="CHEBI:57692"/>
    </ligand>
</feature>
<organism evidence="6 7">
    <name type="scientific">Candida boidinii</name>
    <name type="common">Yeast</name>
    <dbReference type="NCBI Taxonomy" id="5477"/>
    <lineage>
        <taxon>Eukaryota</taxon>
        <taxon>Fungi</taxon>
        <taxon>Dikarya</taxon>
        <taxon>Ascomycota</taxon>
        <taxon>Saccharomycotina</taxon>
        <taxon>Pichiomycetes</taxon>
        <taxon>Pichiales</taxon>
        <taxon>Pichiaceae</taxon>
        <taxon>Ogataea</taxon>
        <taxon>Ogataea/Candida clade</taxon>
    </lineage>
</organism>
<dbReference type="EC" id="1.4.3.-" evidence="4"/>
<feature type="binding site" evidence="3">
    <location>
        <position position="208"/>
    </location>
    <ligand>
        <name>FAD</name>
        <dbReference type="ChEBI" id="CHEBI:57692"/>
    </ligand>
</feature>
<comment type="similarity">
    <text evidence="4">Belongs to the flavin monoamine oxidase family.</text>
</comment>
<dbReference type="Pfam" id="PF01593">
    <property type="entry name" value="Amino_oxidase"/>
    <property type="match status" value="1"/>
</dbReference>
<proteinExistence type="inferred from homology"/>